<accession>A0A4P6ZXA6</accession>
<protein>
    <submittedName>
        <fullName evidence="2">Cytochrome c biogenesis protein CcdC</fullName>
    </submittedName>
</protein>
<sequence>MLEQIPSQWLVIGSTIVAIVMGTLVMTVRARSAKKPASAKKIILPPLFMSTGALMFVFEYFRVAPIQIVEAFSVGLLFSIVLIWTSRFEVKDGDIYLKQSKAFVFILVGLLIVRLIAKIILSSTIHIGELSGMFWILAFGMIVPWRIAMFVQYKKLEKTIVTNSTQKPTFTS</sequence>
<gene>
    <name evidence="2" type="ORF">E2636_07805</name>
</gene>
<dbReference type="InterPro" id="IPR058247">
    <property type="entry name" value="DUF1453"/>
</dbReference>
<dbReference type="PIRSF" id="PIRSF021441">
    <property type="entry name" value="DUF1453"/>
    <property type="match status" value="1"/>
</dbReference>
<feature type="transmembrane region" description="Helical" evidence="1">
    <location>
        <begin position="67"/>
        <end position="90"/>
    </location>
</feature>
<feature type="transmembrane region" description="Helical" evidence="1">
    <location>
        <begin position="6"/>
        <end position="30"/>
    </location>
</feature>
<dbReference type="AlphaFoldDB" id="A0A4P6ZXA6"/>
<keyword evidence="1" id="KW-1133">Transmembrane helix</keyword>
<feature type="transmembrane region" description="Helical" evidence="1">
    <location>
        <begin position="42"/>
        <end position="61"/>
    </location>
</feature>
<organism evidence="2 3">
    <name type="scientific">Paenisporosarcina antarctica</name>
    <dbReference type="NCBI Taxonomy" id="417367"/>
    <lineage>
        <taxon>Bacteria</taxon>
        <taxon>Bacillati</taxon>
        <taxon>Bacillota</taxon>
        <taxon>Bacilli</taxon>
        <taxon>Bacillales</taxon>
        <taxon>Caryophanaceae</taxon>
        <taxon>Paenisporosarcina</taxon>
    </lineage>
</organism>
<keyword evidence="3" id="KW-1185">Reference proteome</keyword>
<dbReference type="OrthoDB" id="120091at2"/>
<dbReference type="InterPro" id="IPR031306">
    <property type="entry name" value="CcdC"/>
</dbReference>
<feature type="transmembrane region" description="Helical" evidence="1">
    <location>
        <begin position="102"/>
        <end position="121"/>
    </location>
</feature>
<dbReference type="KEGG" id="panc:E2636_07805"/>
<dbReference type="PANTHER" id="PTHR39164:SF1">
    <property type="entry name" value="PROTEIN CCDC"/>
    <property type="match status" value="1"/>
</dbReference>
<feature type="transmembrane region" description="Helical" evidence="1">
    <location>
        <begin position="133"/>
        <end position="151"/>
    </location>
</feature>
<evidence type="ECO:0000256" key="1">
    <source>
        <dbReference type="SAM" id="Phobius"/>
    </source>
</evidence>
<dbReference type="EMBL" id="CP038015">
    <property type="protein sequence ID" value="QBP41032.1"/>
    <property type="molecule type" value="Genomic_DNA"/>
</dbReference>
<proteinExistence type="predicted"/>
<dbReference type="Proteomes" id="UP000294292">
    <property type="component" value="Chromosome"/>
</dbReference>
<dbReference type="Pfam" id="PF07301">
    <property type="entry name" value="DUF1453"/>
    <property type="match status" value="1"/>
</dbReference>
<keyword evidence="1" id="KW-0472">Membrane</keyword>
<reference evidence="2 3" key="1">
    <citation type="submission" date="2019-03" db="EMBL/GenBank/DDBJ databases">
        <title>Complete genome sequence of Paenisporosarcina antarctica CGMCC 1.6503T.</title>
        <authorList>
            <person name="Rong J.-C."/>
            <person name="Chi N.-Y."/>
            <person name="Zhang Q.-F."/>
        </authorList>
    </citation>
    <scope>NUCLEOTIDE SEQUENCE [LARGE SCALE GENOMIC DNA]</scope>
    <source>
        <strain evidence="2 3">CGMCC 1.6503</strain>
    </source>
</reference>
<evidence type="ECO:0000313" key="3">
    <source>
        <dbReference type="Proteomes" id="UP000294292"/>
    </source>
</evidence>
<evidence type="ECO:0000313" key="2">
    <source>
        <dbReference type="EMBL" id="QBP41032.1"/>
    </source>
</evidence>
<name>A0A4P6ZXA6_9BACL</name>
<dbReference type="PANTHER" id="PTHR39164">
    <property type="entry name" value="PROTEIN CCDC"/>
    <property type="match status" value="1"/>
</dbReference>
<dbReference type="RefSeq" id="WP_134209692.1">
    <property type="nucleotide sequence ID" value="NZ_CP038015.1"/>
</dbReference>
<keyword evidence="1" id="KW-0812">Transmembrane</keyword>